<gene>
    <name evidence="5" type="ORF">BJ085DRAFT_37765</name>
</gene>
<sequence length="182" mass="20912">MAQSSPSIPTFILELSLEPRIIQDTVKAILHAIVFHRIFDNVRPREFTTLDIPCVAVDNPEVHEHIQEKAEAFSSMFQGDPSRSKGEEKRPKKAWFGKQEEPSWEKWVIAITTRTANSEREFYQMKPSLEAQLLEAMYTVVRIANEYKEHIPPITANTPAPFPFQVVLPTVGDSWSSMFKRI</sequence>
<evidence type="ECO:0000313" key="6">
    <source>
        <dbReference type="Proteomes" id="UP000268162"/>
    </source>
</evidence>
<name>A0A4Q0A4H8_9FUNG</name>
<dbReference type="STRING" id="215637.A0A4Q0A4H8"/>
<dbReference type="GO" id="GO:0019901">
    <property type="term" value="F:protein kinase binding"/>
    <property type="evidence" value="ECO:0007669"/>
    <property type="project" value="TreeGrafter"/>
</dbReference>
<dbReference type="GO" id="GO:0000045">
    <property type="term" value="P:autophagosome assembly"/>
    <property type="evidence" value="ECO:0007669"/>
    <property type="project" value="TreeGrafter"/>
</dbReference>
<evidence type="ECO:0000256" key="3">
    <source>
        <dbReference type="ARBA" id="ARBA00023006"/>
    </source>
</evidence>
<dbReference type="OrthoDB" id="10259639at2759"/>
<accession>A0A4Q0A4H8</accession>
<dbReference type="Proteomes" id="UP000268162">
    <property type="component" value="Unassembled WGS sequence"/>
</dbReference>
<protein>
    <recommendedName>
        <fullName evidence="2">Autophagy-related protein 101</fullName>
    </recommendedName>
</protein>
<dbReference type="InterPro" id="IPR012445">
    <property type="entry name" value="ATG101"/>
</dbReference>
<evidence type="ECO:0000256" key="4">
    <source>
        <dbReference type="SAM" id="MobiDB-lite"/>
    </source>
</evidence>
<keyword evidence="3" id="KW-0072">Autophagy</keyword>
<dbReference type="EMBL" id="ML002208">
    <property type="protein sequence ID" value="RKP40481.1"/>
    <property type="molecule type" value="Genomic_DNA"/>
</dbReference>
<keyword evidence="6" id="KW-1185">Reference proteome</keyword>
<proteinExistence type="inferred from homology"/>
<reference evidence="6" key="1">
    <citation type="journal article" date="2018" name="Nat. Microbiol.">
        <title>Leveraging single-cell genomics to expand the fungal tree of life.</title>
        <authorList>
            <person name="Ahrendt S.R."/>
            <person name="Quandt C.A."/>
            <person name="Ciobanu D."/>
            <person name="Clum A."/>
            <person name="Salamov A."/>
            <person name="Andreopoulos B."/>
            <person name="Cheng J.F."/>
            <person name="Woyke T."/>
            <person name="Pelin A."/>
            <person name="Henrissat B."/>
            <person name="Reynolds N.K."/>
            <person name="Benny G.L."/>
            <person name="Smith M.E."/>
            <person name="James T.Y."/>
            <person name="Grigoriev I.V."/>
        </authorList>
    </citation>
    <scope>NUCLEOTIDE SEQUENCE [LARGE SCALE GENOMIC DNA]</scope>
    <source>
        <strain evidence="6">RSA 468</strain>
    </source>
</reference>
<dbReference type="AlphaFoldDB" id="A0A4Q0A4H8"/>
<comment type="similarity">
    <text evidence="1">Belongs to the ATG101 family.</text>
</comment>
<feature type="region of interest" description="Disordered" evidence="4">
    <location>
        <begin position="73"/>
        <end position="95"/>
    </location>
</feature>
<organism evidence="5 6">
    <name type="scientific">Dimargaris cristalligena</name>
    <dbReference type="NCBI Taxonomy" id="215637"/>
    <lineage>
        <taxon>Eukaryota</taxon>
        <taxon>Fungi</taxon>
        <taxon>Fungi incertae sedis</taxon>
        <taxon>Zoopagomycota</taxon>
        <taxon>Kickxellomycotina</taxon>
        <taxon>Dimargaritomycetes</taxon>
        <taxon>Dimargaritales</taxon>
        <taxon>Dimargaritaceae</taxon>
        <taxon>Dimargaris</taxon>
    </lineage>
</organism>
<evidence type="ECO:0000256" key="1">
    <source>
        <dbReference type="ARBA" id="ARBA00007130"/>
    </source>
</evidence>
<dbReference type="GO" id="GO:1990316">
    <property type="term" value="C:Atg1/ULK1 kinase complex"/>
    <property type="evidence" value="ECO:0007669"/>
    <property type="project" value="TreeGrafter"/>
</dbReference>
<dbReference type="GO" id="GO:0000407">
    <property type="term" value="C:phagophore assembly site"/>
    <property type="evidence" value="ECO:0007669"/>
    <property type="project" value="TreeGrafter"/>
</dbReference>
<dbReference type="PANTHER" id="PTHR13292">
    <property type="entry name" value="AUTOPHAGY-RELATED PROTEIN 101"/>
    <property type="match status" value="1"/>
</dbReference>
<evidence type="ECO:0000256" key="2">
    <source>
        <dbReference type="ARBA" id="ARBA00018874"/>
    </source>
</evidence>
<dbReference type="PANTHER" id="PTHR13292:SF0">
    <property type="entry name" value="AUTOPHAGY-RELATED PROTEIN 101"/>
    <property type="match status" value="1"/>
</dbReference>
<dbReference type="Pfam" id="PF07855">
    <property type="entry name" value="ATG101"/>
    <property type="match status" value="1"/>
</dbReference>
<evidence type="ECO:0000313" key="5">
    <source>
        <dbReference type="EMBL" id="RKP40481.1"/>
    </source>
</evidence>